<dbReference type="InterPro" id="IPR036291">
    <property type="entry name" value="NAD(P)-bd_dom_sf"/>
</dbReference>
<organism evidence="9 10">
    <name type="scientific">Clostridium tagluense</name>
    <dbReference type="NCBI Taxonomy" id="360422"/>
    <lineage>
        <taxon>Bacteria</taxon>
        <taxon>Bacillati</taxon>
        <taxon>Bacillota</taxon>
        <taxon>Clostridia</taxon>
        <taxon>Eubacteriales</taxon>
        <taxon>Clostridiaceae</taxon>
        <taxon>Clostridium</taxon>
    </lineage>
</organism>
<evidence type="ECO:0000256" key="5">
    <source>
        <dbReference type="ARBA" id="ARBA00052703"/>
    </source>
</evidence>
<protein>
    <recommendedName>
        <fullName evidence="7">Delta(1)-pyrroline-2-carboxylate reductase</fullName>
        <ecNumber evidence="6">1.5.1.49</ecNumber>
    </recommendedName>
    <alternativeName>
        <fullName evidence="8">Proline ketimine reductase</fullName>
    </alternativeName>
</protein>
<comment type="catalytic activity">
    <reaction evidence="4">
        <text>L-proline + NAD(+) = 1-pyrroline-2-carboxylate + NADH + H(+)</text>
        <dbReference type="Rhea" id="RHEA:20321"/>
        <dbReference type="ChEBI" id="CHEBI:15378"/>
        <dbReference type="ChEBI" id="CHEBI:39785"/>
        <dbReference type="ChEBI" id="CHEBI:57540"/>
        <dbReference type="ChEBI" id="CHEBI:57945"/>
        <dbReference type="ChEBI" id="CHEBI:60039"/>
        <dbReference type="EC" id="1.5.1.49"/>
    </reaction>
</comment>
<dbReference type="EC" id="1.5.1.49" evidence="6"/>
<dbReference type="PANTHER" id="PTHR13812">
    <property type="entry name" value="KETIMINE REDUCTASE MU-CRYSTALLIN"/>
    <property type="match status" value="1"/>
</dbReference>
<keyword evidence="3" id="KW-0520">NAD</keyword>
<evidence type="ECO:0000256" key="3">
    <source>
        <dbReference type="ARBA" id="ARBA00023027"/>
    </source>
</evidence>
<proteinExistence type="inferred from homology"/>
<comment type="similarity">
    <text evidence="1">Belongs to the ornithine cyclodeaminase/mu-crystallin family.</text>
</comment>
<dbReference type="EMBL" id="BHYK01000053">
    <property type="protein sequence ID" value="GCD13053.1"/>
    <property type="molecule type" value="Genomic_DNA"/>
</dbReference>
<dbReference type="FunFam" id="3.40.50.720:FF:000311">
    <property type="entry name" value="Ornithine cyclodeaminase"/>
    <property type="match status" value="1"/>
</dbReference>
<keyword evidence="2" id="KW-0560">Oxidoreductase</keyword>
<evidence type="ECO:0000256" key="7">
    <source>
        <dbReference type="ARBA" id="ARBA00070669"/>
    </source>
</evidence>
<dbReference type="Gene3D" id="3.30.1780.10">
    <property type="entry name" value="ornithine cyclodeaminase, domain 1"/>
    <property type="match status" value="1"/>
</dbReference>
<evidence type="ECO:0000256" key="1">
    <source>
        <dbReference type="ARBA" id="ARBA00008903"/>
    </source>
</evidence>
<comment type="catalytic activity">
    <reaction evidence="5">
        <text>L-proline + NADP(+) = 1-pyrroline-2-carboxylate + NADPH + H(+)</text>
        <dbReference type="Rhea" id="RHEA:20317"/>
        <dbReference type="ChEBI" id="CHEBI:15378"/>
        <dbReference type="ChEBI" id="CHEBI:39785"/>
        <dbReference type="ChEBI" id="CHEBI:57783"/>
        <dbReference type="ChEBI" id="CHEBI:58349"/>
        <dbReference type="ChEBI" id="CHEBI:60039"/>
        <dbReference type="EC" id="1.5.1.49"/>
    </reaction>
</comment>
<dbReference type="OrthoDB" id="9792005at2"/>
<dbReference type="PIRSF" id="PIRSF001439">
    <property type="entry name" value="CryM"/>
    <property type="match status" value="1"/>
</dbReference>
<dbReference type="InterPro" id="IPR003462">
    <property type="entry name" value="ODC_Mu_crystall"/>
</dbReference>
<dbReference type="GO" id="GO:0016491">
    <property type="term" value="F:oxidoreductase activity"/>
    <property type="evidence" value="ECO:0007669"/>
    <property type="project" value="UniProtKB-KW"/>
</dbReference>
<dbReference type="AlphaFoldDB" id="A0A401UU27"/>
<dbReference type="InterPro" id="IPR023401">
    <property type="entry name" value="ODC_N"/>
</dbReference>
<accession>A0A401UU27</accession>
<dbReference type="GO" id="GO:0005737">
    <property type="term" value="C:cytoplasm"/>
    <property type="evidence" value="ECO:0007669"/>
    <property type="project" value="TreeGrafter"/>
</dbReference>
<dbReference type="GO" id="GO:0019752">
    <property type="term" value="P:carboxylic acid metabolic process"/>
    <property type="evidence" value="ECO:0007669"/>
    <property type="project" value="UniProtKB-ARBA"/>
</dbReference>
<dbReference type="Pfam" id="PF02423">
    <property type="entry name" value="OCD_Mu_crystall"/>
    <property type="match status" value="1"/>
</dbReference>
<sequence>MLLLTKHDIENIFSMKNAIDSDKTAFKLFSQNKSVVPLRTNIDIPKLSGQSLFMPAYVEDIDSIGIKIVSVFPKNVENGMPSVPAKMILMDGKTGDVCCIMDGTYLTQLRTGAGSGAATDVLAVKDAKKGALIGTGGQAECQLEAMLTVRNLDSVKIFDMNLERAQEFCTKMSEKFAKFGTEISVAKTTQEAIENADIITTVTTSKMPVIDGKFVKKGAHINAVGSYTPVMQEIDEYTIKNANKVFVDSKDAVLSESGDLIIPINKGIIDKSRIDGEIGEVLLGMIEGRKNDNEITIYKTVGIAVMDVVTAYDIYNCALKMHMGTVIEL</sequence>
<reference evidence="9 10" key="1">
    <citation type="submission" date="2018-11" db="EMBL/GenBank/DDBJ databases">
        <title>Genome sequencing and assembly of Clostridium tagluense strain A121.</title>
        <authorList>
            <person name="Murakami T."/>
            <person name="Segawa T."/>
            <person name="Shcherbakova V.A."/>
            <person name="Mori H."/>
            <person name="Yoshimura Y."/>
        </authorList>
    </citation>
    <scope>NUCLEOTIDE SEQUENCE [LARGE SCALE GENOMIC DNA]</scope>
    <source>
        <strain evidence="9 10">A121</strain>
    </source>
</reference>
<keyword evidence="10" id="KW-1185">Reference proteome</keyword>
<dbReference type="PANTHER" id="PTHR13812:SF19">
    <property type="entry name" value="KETIMINE REDUCTASE MU-CRYSTALLIN"/>
    <property type="match status" value="1"/>
</dbReference>
<dbReference type="NCBIfam" id="NF006379">
    <property type="entry name" value="PRK08618.1"/>
    <property type="match status" value="1"/>
</dbReference>
<evidence type="ECO:0000256" key="4">
    <source>
        <dbReference type="ARBA" id="ARBA00050354"/>
    </source>
</evidence>
<dbReference type="FunFam" id="3.30.1780.10:FF:000002">
    <property type="entry name" value="Ornithine cyclodeaminase"/>
    <property type="match status" value="1"/>
</dbReference>
<dbReference type="Gene3D" id="3.40.50.720">
    <property type="entry name" value="NAD(P)-binding Rossmann-like Domain"/>
    <property type="match status" value="1"/>
</dbReference>
<dbReference type="RefSeq" id="WP_125006253.1">
    <property type="nucleotide sequence ID" value="NZ_BHYK01000053.1"/>
</dbReference>
<evidence type="ECO:0000256" key="2">
    <source>
        <dbReference type="ARBA" id="ARBA00023002"/>
    </source>
</evidence>
<gene>
    <name evidence="9" type="ORF">Ctaglu_46760</name>
</gene>
<evidence type="ECO:0000256" key="8">
    <source>
        <dbReference type="ARBA" id="ARBA00078572"/>
    </source>
</evidence>
<name>A0A401UU27_9CLOT</name>
<comment type="caution">
    <text evidence="9">The sequence shown here is derived from an EMBL/GenBank/DDBJ whole genome shotgun (WGS) entry which is preliminary data.</text>
</comment>
<evidence type="ECO:0000313" key="10">
    <source>
        <dbReference type="Proteomes" id="UP000287872"/>
    </source>
</evidence>
<evidence type="ECO:0000256" key="6">
    <source>
        <dbReference type="ARBA" id="ARBA00067080"/>
    </source>
</evidence>
<dbReference type="SUPFAM" id="SSF51735">
    <property type="entry name" value="NAD(P)-binding Rossmann-fold domains"/>
    <property type="match status" value="1"/>
</dbReference>
<evidence type="ECO:0000313" key="9">
    <source>
        <dbReference type="EMBL" id="GCD13053.1"/>
    </source>
</evidence>
<dbReference type="Proteomes" id="UP000287872">
    <property type="component" value="Unassembled WGS sequence"/>
</dbReference>